<dbReference type="PANTHER" id="PTHR12788">
    <property type="entry name" value="PROTEIN-TYROSINE SULFOTRANSFERASE 2"/>
    <property type="match status" value="1"/>
</dbReference>
<dbReference type="EMBL" id="JAIQDJ010000001">
    <property type="protein sequence ID" value="MBZ4185556.1"/>
    <property type="molecule type" value="Genomic_DNA"/>
</dbReference>
<dbReference type="InterPro" id="IPR026634">
    <property type="entry name" value="TPST-like"/>
</dbReference>
<gene>
    <name evidence="3" type="ORF">K7B09_04355</name>
</gene>
<proteinExistence type="predicted"/>
<feature type="repeat" description="TPR" evidence="2">
    <location>
        <begin position="41"/>
        <end position="74"/>
    </location>
</feature>
<evidence type="ECO:0000256" key="2">
    <source>
        <dbReference type="PROSITE-ProRule" id="PRU00339"/>
    </source>
</evidence>
<comment type="caution">
    <text evidence="3">The sequence shown here is derived from an EMBL/GenBank/DDBJ whole genome shotgun (WGS) entry which is preliminary data.</text>
</comment>
<evidence type="ECO:0000313" key="4">
    <source>
        <dbReference type="Proteomes" id="UP001430290"/>
    </source>
</evidence>
<dbReference type="Proteomes" id="UP001430290">
    <property type="component" value="Unassembled WGS sequence"/>
</dbReference>
<dbReference type="SUPFAM" id="SSF48452">
    <property type="entry name" value="TPR-like"/>
    <property type="match status" value="1"/>
</dbReference>
<evidence type="ECO:0000313" key="3">
    <source>
        <dbReference type="EMBL" id="MBZ4185556.1"/>
    </source>
</evidence>
<keyword evidence="2" id="KW-0802">TPR repeat</keyword>
<organism evidence="3 4">
    <name type="scientific">Thermomonas beijingensis</name>
    <dbReference type="NCBI Taxonomy" id="2872701"/>
    <lineage>
        <taxon>Bacteria</taxon>
        <taxon>Pseudomonadati</taxon>
        <taxon>Pseudomonadota</taxon>
        <taxon>Gammaproteobacteria</taxon>
        <taxon>Lysobacterales</taxon>
        <taxon>Lysobacteraceae</taxon>
        <taxon>Thermomonas</taxon>
    </lineage>
</organism>
<evidence type="ECO:0000256" key="1">
    <source>
        <dbReference type="ARBA" id="ARBA00022679"/>
    </source>
</evidence>
<dbReference type="Pfam" id="PF14559">
    <property type="entry name" value="TPR_19"/>
    <property type="match status" value="2"/>
</dbReference>
<name>A0ABS7TCG6_9GAMM</name>
<dbReference type="PROSITE" id="PS50005">
    <property type="entry name" value="TPR"/>
    <property type="match status" value="2"/>
</dbReference>
<feature type="repeat" description="TPR" evidence="2">
    <location>
        <begin position="109"/>
        <end position="142"/>
    </location>
</feature>
<dbReference type="PANTHER" id="PTHR12788:SF10">
    <property type="entry name" value="PROTEIN-TYROSINE SULFOTRANSFERASE"/>
    <property type="match status" value="1"/>
</dbReference>
<dbReference type="Gene3D" id="1.25.40.10">
    <property type="entry name" value="Tetratricopeptide repeat domain"/>
    <property type="match status" value="1"/>
</dbReference>
<protein>
    <submittedName>
        <fullName evidence="3">Sulfotransferase</fullName>
    </submittedName>
</protein>
<accession>A0ABS7TCG6</accession>
<dbReference type="Gene3D" id="3.40.50.300">
    <property type="entry name" value="P-loop containing nucleotide triphosphate hydrolases"/>
    <property type="match status" value="1"/>
</dbReference>
<dbReference type="SUPFAM" id="SSF52540">
    <property type="entry name" value="P-loop containing nucleoside triphosphate hydrolases"/>
    <property type="match status" value="1"/>
</dbReference>
<dbReference type="InterPro" id="IPR019734">
    <property type="entry name" value="TPR_rpt"/>
</dbReference>
<keyword evidence="4" id="KW-1185">Reference proteome</keyword>
<dbReference type="InterPro" id="IPR011990">
    <property type="entry name" value="TPR-like_helical_dom_sf"/>
</dbReference>
<sequence length="528" mass="58350">MAGAFDPRPIYQAAVEALNRGDWRQAAELAHRLLQHLPGHAGVQFVAGVAAMNLQQMPQAMQHLQQAVRLNPARADYAAQLAKLLSDGRMLREALTVADAAVNAGPTDAMTADTLGVVYTRGNEHTKAVAMFERAVALFPQQAAFRFNLATSLTFAGRLEDAEREYEACLSRQPHYWKAHLALAKLRKSGPDNNHLSRLQTLLASCPEADNEARMYLNLALSAELEDLRDDAAAFNHLVAGKQAGGVGRKGSRARDAALFAAVREAFPESIADSAIGSDNAEPIFIVGMPRSGTTLMDRILSSHSQVHSAGELQNFGVVLKRASGSITPELIDVDCIQRARHLPWQKVGDAYVASTRPGTASKPRFTDKLPHNFLYLGHIAQALPKARILCMRRNPMDTCLGNFRQLFAQSTPYYDYSFDLLDTGAYYLQFDALLRHWQQVMPGRILEVHYEDLVDAPEATMRMALAHCGLPWEDACLQFQDNTAPVATASAVQVREPLHRGAMQRWKRFEPQLQPLRELLEQGGIEI</sequence>
<dbReference type="InterPro" id="IPR027417">
    <property type="entry name" value="P-loop_NTPase"/>
</dbReference>
<dbReference type="Pfam" id="PF13469">
    <property type="entry name" value="Sulfotransfer_3"/>
    <property type="match status" value="1"/>
</dbReference>
<reference evidence="3" key="1">
    <citation type="submission" date="2021-09" db="EMBL/GenBank/DDBJ databases">
        <authorList>
            <person name="Wu T."/>
            <person name="Guo S.Z."/>
        </authorList>
    </citation>
    <scope>NUCLEOTIDE SEQUENCE</scope>
    <source>
        <strain evidence="3">RSS-23</strain>
    </source>
</reference>
<keyword evidence="1" id="KW-0808">Transferase</keyword>
<dbReference type="SMART" id="SM00028">
    <property type="entry name" value="TPR"/>
    <property type="match status" value="4"/>
</dbReference>